<keyword evidence="8" id="KW-0418">Kinase</keyword>
<dbReference type="NCBIfam" id="NF000282">
    <property type="entry name" value="RND_permease_1"/>
    <property type="match status" value="1"/>
</dbReference>
<evidence type="ECO:0000256" key="10">
    <source>
        <dbReference type="ARBA" id="ARBA00023136"/>
    </source>
</evidence>
<dbReference type="InterPro" id="IPR036097">
    <property type="entry name" value="HisK_dim/P_sf"/>
</dbReference>
<dbReference type="Gene3D" id="1.20.1640.10">
    <property type="entry name" value="Multidrug efflux transporter AcrB transmembrane domain"/>
    <property type="match status" value="2"/>
</dbReference>
<dbReference type="GO" id="GO:0005886">
    <property type="term" value="C:plasma membrane"/>
    <property type="evidence" value="ECO:0007669"/>
    <property type="project" value="UniProtKB-SubCell"/>
</dbReference>
<dbReference type="GO" id="GO:0000155">
    <property type="term" value="F:phosphorelay sensor kinase activity"/>
    <property type="evidence" value="ECO:0007669"/>
    <property type="project" value="InterPro"/>
</dbReference>
<dbReference type="Gene3D" id="3.30.70.1440">
    <property type="entry name" value="Multidrug efflux transporter AcrB pore domain"/>
    <property type="match status" value="1"/>
</dbReference>
<evidence type="ECO:0000256" key="5">
    <source>
        <dbReference type="ARBA" id="ARBA00022519"/>
    </source>
</evidence>
<comment type="similarity">
    <text evidence="2">Belongs to the resistance-nodulation-cell division (RND) (TC 2.A.6) family.</text>
</comment>
<dbReference type="Gene3D" id="3.30.450.20">
    <property type="entry name" value="PAS domain"/>
    <property type="match status" value="1"/>
</dbReference>
<dbReference type="Gene3D" id="3.40.50.2300">
    <property type="match status" value="1"/>
</dbReference>
<feature type="transmembrane region" description="Helical" evidence="13">
    <location>
        <begin position="1557"/>
        <end position="1579"/>
    </location>
</feature>
<feature type="transmembrane region" description="Helical" evidence="13">
    <location>
        <begin position="1997"/>
        <end position="2019"/>
    </location>
</feature>
<comment type="caution">
    <text evidence="19">The sequence shown here is derived from an EMBL/GenBank/DDBJ whole genome shotgun (WGS) entry which is preliminary data.</text>
</comment>
<evidence type="ECO:0000256" key="7">
    <source>
        <dbReference type="ARBA" id="ARBA00022692"/>
    </source>
</evidence>
<dbReference type="InterPro" id="IPR003018">
    <property type="entry name" value="GAF"/>
</dbReference>
<keyword evidence="11" id="KW-0597">Phosphoprotein</keyword>
<gene>
    <name evidence="19" type="ORF">C1SCF055_LOCUS221</name>
</gene>
<dbReference type="CDD" id="cd17536">
    <property type="entry name" value="REC_YesN-like"/>
    <property type="match status" value="1"/>
</dbReference>
<keyword evidence="3" id="KW-0813">Transport</keyword>
<dbReference type="PROSITE" id="PS50113">
    <property type="entry name" value="PAC"/>
    <property type="match status" value="1"/>
</dbReference>
<evidence type="ECO:0000259" key="18">
    <source>
        <dbReference type="PROSITE" id="PS50156"/>
    </source>
</evidence>
<feature type="domain" description="PAS" evidence="16">
    <location>
        <begin position="147"/>
        <end position="221"/>
    </location>
</feature>
<dbReference type="SMART" id="SM00387">
    <property type="entry name" value="HATPase_c"/>
    <property type="match status" value="1"/>
</dbReference>
<dbReference type="Gene3D" id="3.30.2090.10">
    <property type="entry name" value="Multidrug efflux transporter AcrB TolC docking domain, DN and DC subdomains"/>
    <property type="match status" value="2"/>
</dbReference>
<evidence type="ECO:0000313" key="19">
    <source>
        <dbReference type="EMBL" id="CAI3971631.1"/>
    </source>
</evidence>
<dbReference type="PANTHER" id="PTHR32063">
    <property type="match status" value="1"/>
</dbReference>
<dbReference type="InterPro" id="IPR000700">
    <property type="entry name" value="PAS-assoc_C"/>
</dbReference>
<feature type="transmembrane region" description="Helical" evidence="13">
    <location>
        <begin position="1355"/>
        <end position="1374"/>
    </location>
</feature>
<sequence length="2061" mass="224525">MIEVAEESRPDMIASILLIDEETGCLRNGASRRLPDTYCQAVEGTIPGPEVGSCGTAAYTGKRVVVEDIATSPLWKRGRDAALKASLRACWSEPIIGSTGEVLGTFAVYYQNPRSPESSELEFVASCANLAALAIERVRSQNAVERERAILKTIVNGIPDALISSNLEREITHFSRSATRIFGYEPQEVLGKTTELLYANPKDFERLAKERFNTGLEEVLEVVEVEWRRKSGKAFPGEIVGTTIRDEQSKPIGYLGMIRDISDRKCAEAKLAESQGKLVQAERLAAMGQMVSAIAHESRNALQRIQVGVDVLRYEIEEGSEALDDLERIIRAKADLERLHDELRNFAGQIQLNTASGNLAQVWRQAWANLQFPHGRRDAQLIEETEGVDLLCEIDAFRIEQVFRNLFENSLAACSDPVQITVTCRNFDIEGTHFVSISVRDNGPGLQDEIRSRIFEAFHTTKAKGTGLGMAIAKRFIEAHQGTIEIDDEADIRHGFRRLLCKLGCEVVGEAADGRELVELCLETQPDLVITDIRMPEMSGIEAARKIAETRSVPVIVVSSYECPVGEDCSAVADFLLKPVSLPDLEAAISKACPGACPPHVTPMMTVAQPVVKQIVEWDAYTGRLEAIDFVEVRARVSGYLQTIHFDEGQIVREGDLLFVIDPRPFRAELNGAEAALRQASSQLQQSKAQLEEVKAQKLQSDAQLTLAEARVERARELSAQDAVTQEELDEREAEYLQALADVAASQAGISSAGAAIATAEATVRSAEAGVETAQLNLDYTHIHAPVSGRISREGVTEGNLVSGGSASSTLLTTITSVAPIYCTFDANEQEVLKYVRLALSGKRASSRVAKNPVFLGLVDEDGFPHEGHMDFVDNRFDAGTGSMRARSVFPNEDEVLIPGMFARVRIPGSAAYEAVLIPDSAVGTDQSSRYVYIVAGMKVERRNVTLGPIVDGLRVVRDGLSGNESLVIEGLLLARPEMEVRTKDGTIKVVEDGLPDSYAEDEPYGAGGRSSMKFPHFFIERPIFATVLSSLILLVGGITYFSLPTSQYPNVAPPTIVVRASYPGATPQVIADTVATPIEQEMNGVDDMLYMESSSSADGTMQLTVTFKLGTNLDDAQVLVENRVAVAEARLPDTVRQIGVMTRKQIPDMLMVVHLTSPDESRDDLYISNFAFLQIRDALMRLDGVGDIRIAGGNEYAMRVWLDIEKLTHVEMTAGDVLQAIRQQNVQVAAGVIGQPPTDQTGAFQLNVTTQGRLTDVEEFGNIVVKRGEGGRVTRLSDVARLELGAQDYSRLSYLDGKPAVAVLVYQRPGTNAVDTAFEVKKTMAALREDFPEGVDYEIAYNPTDYVEESIQEVFFTLLITTALVVWTVFMFLHNWRPTIIPVVAIPISLIGTFAAMQFLGVTLNTLSLFGLVLAIGIVVDDAIVVVENVERLIADGMSPRDAAHKAMDEVGSALIATTLVLIAVFVPTVFVPGISGQFYQQFALTISISTGISTFVSLTLTPSLCALLLKPKNTSNEKAAARPGRLKALLTLPARLFNRTFDSASNVYAGIVSRIVRASAVALLVYAGLLAFTWYSFGIVPNGFIPEQDQGYLIVAIRLPDGAALSRTDEVTKRVAKVGSEIDGVAHAVGIVGLSGSTFTISPNAAVSFLPLQDAKDRAARGRDANTIAAEMRAAVSDINEAEVFVIPPPPVRGIGRGGGYKMYVQDQSGAGLDALSQIADKMVEDANGRPGVEQVFSNFRLSVPQIYADVDRTKAQMLDIPISNVFEALQVYLGSSYINDFNILGRTYRVTAQAEPQFRDEPSDILRLRTRSASGETVSLGSIVEVKQTVGPDRLVRYNLYPSADINGNTVPGFSTGQSLSTMEQLANQNLPPGFGYAWTEMAYQEKQAGNTILFLFPLAVLFVFMTLAAQYESWLLPLAIILIVPLCLLFAILGIWFRGMDNNILTQIGFIVLVGLACKNAILIVEFAKQQEDSGKNCFQAAIDACRLRLRPILMTAFSFILGVIPLLIATGAGFEMRRVLGTAVFSGMLGVTFFGLFLTPVFYVVIRRIAQHVTAT</sequence>
<dbReference type="EMBL" id="CAMXCT030000001">
    <property type="protein sequence ID" value="CAL4758943.1"/>
    <property type="molecule type" value="Genomic_DNA"/>
</dbReference>
<evidence type="ECO:0000256" key="8">
    <source>
        <dbReference type="ARBA" id="ARBA00022777"/>
    </source>
</evidence>
<dbReference type="InterPro" id="IPR003594">
    <property type="entry name" value="HATPase_dom"/>
</dbReference>
<feature type="modified residue" description="4-aspartylphosphate" evidence="11">
    <location>
        <position position="532"/>
    </location>
</feature>
<dbReference type="SUPFAM" id="SSF55781">
    <property type="entry name" value="GAF domain-like"/>
    <property type="match status" value="1"/>
</dbReference>
<feature type="domain" description="SSD" evidence="18">
    <location>
        <begin position="1384"/>
        <end position="1509"/>
    </location>
</feature>
<dbReference type="SUPFAM" id="SSF111369">
    <property type="entry name" value="HlyD-like secretion proteins"/>
    <property type="match status" value="2"/>
</dbReference>
<dbReference type="Gene3D" id="1.10.287.130">
    <property type="match status" value="1"/>
</dbReference>
<dbReference type="InterPro" id="IPR000014">
    <property type="entry name" value="PAS"/>
</dbReference>
<protein>
    <submittedName>
        <fullName evidence="20">Efflux pump membrane transporter BepE</fullName>
    </submittedName>
</protein>
<dbReference type="SMART" id="SM00065">
    <property type="entry name" value="GAF"/>
    <property type="match status" value="1"/>
</dbReference>
<organism evidence="19">
    <name type="scientific">Cladocopium goreaui</name>
    <dbReference type="NCBI Taxonomy" id="2562237"/>
    <lineage>
        <taxon>Eukaryota</taxon>
        <taxon>Sar</taxon>
        <taxon>Alveolata</taxon>
        <taxon>Dinophyceae</taxon>
        <taxon>Suessiales</taxon>
        <taxon>Symbiodiniaceae</taxon>
        <taxon>Cladocopium</taxon>
    </lineage>
</organism>
<dbReference type="InterPro" id="IPR029016">
    <property type="entry name" value="GAF-like_dom_sf"/>
</dbReference>
<dbReference type="Pfam" id="PF25944">
    <property type="entry name" value="Beta-barrel_RND"/>
    <property type="match status" value="1"/>
</dbReference>
<dbReference type="CDD" id="cd00075">
    <property type="entry name" value="HATPase"/>
    <property type="match status" value="1"/>
</dbReference>
<dbReference type="PROSITE" id="PS50156">
    <property type="entry name" value="SSD"/>
    <property type="match status" value="1"/>
</dbReference>
<dbReference type="InterPro" id="IPR036890">
    <property type="entry name" value="HATPase_C_sf"/>
</dbReference>
<evidence type="ECO:0000256" key="2">
    <source>
        <dbReference type="ARBA" id="ARBA00010942"/>
    </source>
</evidence>
<feature type="transmembrane region" description="Helical" evidence="13">
    <location>
        <begin position="1484"/>
        <end position="1511"/>
    </location>
</feature>
<feature type="transmembrane region" description="Helical" evidence="13">
    <location>
        <begin position="1408"/>
        <end position="1431"/>
    </location>
</feature>
<keyword evidence="21" id="KW-1185">Reference proteome</keyword>
<dbReference type="Gene3D" id="2.40.50.100">
    <property type="match status" value="2"/>
</dbReference>
<evidence type="ECO:0000256" key="11">
    <source>
        <dbReference type="PROSITE-ProRule" id="PRU00169"/>
    </source>
</evidence>
<reference evidence="19" key="1">
    <citation type="submission" date="2022-10" db="EMBL/GenBank/DDBJ databases">
        <authorList>
            <person name="Chen Y."/>
            <person name="Dougan E. K."/>
            <person name="Chan C."/>
            <person name="Rhodes N."/>
            <person name="Thang M."/>
        </authorList>
    </citation>
    <scope>NUCLEOTIDE SEQUENCE</scope>
</reference>
<dbReference type="GO" id="GO:0006355">
    <property type="term" value="P:regulation of DNA-templated transcription"/>
    <property type="evidence" value="ECO:0007669"/>
    <property type="project" value="InterPro"/>
</dbReference>
<evidence type="ECO:0000256" key="6">
    <source>
        <dbReference type="ARBA" id="ARBA00022679"/>
    </source>
</evidence>
<feature type="domain" description="Response regulatory" evidence="15">
    <location>
        <begin position="482"/>
        <end position="593"/>
    </location>
</feature>
<keyword evidence="7 13" id="KW-0812">Transmembrane</keyword>
<feature type="transmembrane region" description="Helical" evidence="13">
    <location>
        <begin position="1919"/>
        <end position="1942"/>
    </location>
</feature>
<dbReference type="PRINTS" id="PR00702">
    <property type="entry name" value="ACRIFLAVINRP"/>
</dbReference>
<feature type="domain" description="PAC" evidence="17">
    <location>
        <begin position="221"/>
        <end position="273"/>
    </location>
</feature>
<dbReference type="SUPFAM" id="SSF55785">
    <property type="entry name" value="PYP-like sensor domain (PAS domain)"/>
    <property type="match status" value="1"/>
</dbReference>
<dbReference type="Pfam" id="PF00989">
    <property type="entry name" value="PAS"/>
    <property type="match status" value="1"/>
</dbReference>
<dbReference type="SMART" id="SM00086">
    <property type="entry name" value="PAC"/>
    <property type="match status" value="1"/>
</dbReference>
<dbReference type="SUPFAM" id="SSF52172">
    <property type="entry name" value="CheY-like"/>
    <property type="match status" value="1"/>
</dbReference>
<dbReference type="FunFam" id="1.20.1640.10:FF:000001">
    <property type="entry name" value="Efflux pump membrane transporter"/>
    <property type="match status" value="1"/>
</dbReference>
<dbReference type="CDD" id="cd00130">
    <property type="entry name" value="PAS"/>
    <property type="match status" value="1"/>
</dbReference>
<keyword evidence="4" id="KW-1003">Cell membrane</keyword>
<dbReference type="SMART" id="SM00091">
    <property type="entry name" value="PAS"/>
    <property type="match status" value="1"/>
</dbReference>
<dbReference type="Pfam" id="PF00072">
    <property type="entry name" value="Response_reg"/>
    <property type="match status" value="1"/>
</dbReference>
<dbReference type="PROSITE" id="PS50110">
    <property type="entry name" value="RESPONSE_REGULATORY"/>
    <property type="match status" value="1"/>
</dbReference>
<name>A0A9P1FD72_9DINO</name>
<dbReference type="InterPro" id="IPR027463">
    <property type="entry name" value="AcrB_DN_DC_subdom"/>
</dbReference>
<dbReference type="InterPro" id="IPR011006">
    <property type="entry name" value="CheY-like_superfamily"/>
</dbReference>
<feature type="coiled-coil region" evidence="12">
    <location>
        <begin position="670"/>
        <end position="704"/>
    </location>
</feature>
<feature type="transmembrane region" description="Helical" evidence="13">
    <location>
        <begin position="1452"/>
        <end position="1472"/>
    </location>
</feature>
<evidence type="ECO:0000259" key="16">
    <source>
        <dbReference type="PROSITE" id="PS50112"/>
    </source>
</evidence>
<dbReference type="InterPro" id="IPR058627">
    <property type="entry name" value="MdtA-like_C"/>
</dbReference>
<dbReference type="Gene3D" id="3.30.70.1430">
    <property type="entry name" value="Multidrug efflux transporter AcrB pore domain"/>
    <property type="match status" value="2"/>
</dbReference>
<evidence type="ECO:0000259" key="14">
    <source>
        <dbReference type="PROSITE" id="PS50109"/>
    </source>
</evidence>
<evidence type="ECO:0000313" key="20">
    <source>
        <dbReference type="EMBL" id="CAL4758943.1"/>
    </source>
</evidence>
<dbReference type="SUPFAM" id="SSF82714">
    <property type="entry name" value="Multidrug efflux transporter AcrB TolC docking domain, DN and DC subdomains"/>
    <property type="match status" value="2"/>
</dbReference>
<dbReference type="SUPFAM" id="SSF82866">
    <property type="entry name" value="Multidrug efflux transporter AcrB transmembrane domain"/>
    <property type="match status" value="2"/>
</dbReference>
<dbReference type="Pfam" id="PF25917">
    <property type="entry name" value="BSH_RND"/>
    <property type="match status" value="1"/>
</dbReference>
<dbReference type="GO" id="GO:0009636">
    <property type="term" value="P:response to toxic substance"/>
    <property type="evidence" value="ECO:0007669"/>
    <property type="project" value="UniProtKB-ARBA"/>
</dbReference>
<dbReference type="InterPro" id="IPR006143">
    <property type="entry name" value="RND_pump_MFP"/>
</dbReference>
<feature type="transmembrane region" description="Helical" evidence="13">
    <location>
        <begin position="2025"/>
        <end position="2051"/>
    </location>
</feature>
<dbReference type="GO" id="GO:0015562">
    <property type="term" value="F:efflux transmembrane transporter activity"/>
    <property type="evidence" value="ECO:0007669"/>
    <property type="project" value="InterPro"/>
</dbReference>
<dbReference type="PROSITE" id="PS50109">
    <property type="entry name" value="HIS_KIN"/>
    <property type="match status" value="1"/>
</dbReference>
<dbReference type="NCBIfam" id="TIGR01730">
    <property type="entry name" value="RND_mfp"/>
    <property type="match status" value="1"/>
</dbReference>
<evidence type="ECO:0000256" key="4">
    <source>
        <dbReference type="ARBA" id="ARBA00022475"/>
    </source>
</evidence>
<dbReference type="InterPro" id="IPR001610">
    <property type="entry name" value="PAC"/>
</dbReference>
<dbReference type="SUPFAM" id="SSF55874">
    <property type="entry name" value="ATPase domain of HSP90 chaperone/DNA topoisomerase II/histidine kinase"/>
    <property type="match status" value="1"/>
</dbReference>
<dbReference type="Gene3D" id="3.30.565.10">
    <property type="entry name" value="Histidine kinase-like ATPase, C-terminal domain"/>
    <property type="match status" value="1"/>
</dbReference>
<accession>A0A9P1FD72</accession>
<proteinExistence type="inferred from homology"/>
<dbReference type="PROSITE" id="PS50112">
    <property type="entry name" value="PAS"/>
    <property type="match status" value="1"/>
</dbReference>
<keyword evidence="10 13" id="KW-0472">Membrane</keyword>
<dbReference type="Gene3D" id="2.40.420.20">
    <property type="match status" value="1"/>
</dbReference>
<evidence type="ECO:0000256" key="9">
    <source>
        <dbReference type="ARBA" id="ARBA00022989"/>
    </source>
</evidence>
<dbReference type="Pfam" id="PF25967">
    <property type="entry name" value="RND-MFP_C"/>
    <property type="match status" value="1"/>
</dbReference>
<keyword evidence="6" id="KW-0808">Transferase</keyword>
<dbReference type="SMART" id="SM00448">
    <property type="entry name" value="REC"/>
    <property type="match status" value="1"/>
</dbReference>
<feature type="transmembrane region" description="Helical" evidence="13">
    <location>
        <begin position="1381"/>
        <end position="1402"/>
    </location>
</feature>
<comment type="subcellular location">
    <subcellularLocation>
        <location evidence="1">Cell inner membrane</location>
        <topology evidence="1">Multi-pass membrane protein</topology>
    </subcellularLocation>
</comment>
<reference evidence="20 21" key="2">
    <citation type="submission" date="2024-05" db="EMBL/GenBank/DDBJ databases">
        <authorList>
            <person name="Chen Y."/>
            <person name="Shah S."/>
            <person name="Dougan E. K."/>
            <person name="Thang M."/>
            <person name="Chan C."/>
        </authorList>
    </citation>
    <scope>NUCLEOTIDE SEQUENCE [LARGE SCALE GENOMIC DNA]</scope>
</reference>
<dbReference type="PANTHER" id="PTHR32063:SF11">
    <property type="entry name" value="CATION OR DRUG EFFLUX SYSTEM PROTEIN"/>
    <property type="match status" value="1"/>
</dbReference>
<feature type="transmembrane region" description="Helical" evidence="13">
    <location>
        <begin position="1895"/>
        <end position="1912"/>
    </location>
</feature>
<evidence type="ECO:0000256" key="3">
    <source>
        <dbReference type="ARBA" id="ARBA00022448"/>
    </source>
</evidence>
<evidence type="ECO:0000256" key="12">
    <source>
        <dbReference type="SAM" id="Coils"/>
    </source>
</evidence>
<dbReference type="EMBL" id="CAMXCT020000001">
    <property type="protein sequence ID" value="CAL1125006.1"/>
    <property type="molecule type" value="Genomic_DNA"/>
</dbReference>
<keyword evidence="9 13" id="KW-1133">Transmembrane helix</keyword>
<dbReference type="EMBL" id="CAMXCT010000001">
    <property type="protein sequence ID" value="CAI3971631.1"/>
    <property type="molecule type" value="Genomic_DNA"/>
</dbReference>
<dbReference type="Gene3D" id="3.30.450.40">
    <property type="match status" value="1"/>
</dbReference>
<dbReference type="Pfam" id="PF13185">
    <property type="entry name" value="GAF_2"/>
    <property type="match status" value="1"/>
</dbReference>
<dbReference type="OrthoDB" id="448814at2759"/>
<dbReference type="InterPro" id="IPR001036">
    <property type="entry name" value="Acrflvin-R"/>
</dbReference>
<evidence type="ECO:0000256" key="13">
    <source>
        <dbReference type="SAM" id="Phobius"/>
    </source>
</evidence>
<dbReference type="InterPro" id="IPR035965">
    <property type="entry name" value="PAS-like_dom_sf"/>
</dbReference>
<dbReference type="InterPro" id="IPR001789">
    <property type="entry name" value="Sig_transdc_resp-reg_receiver"/>
</dbReference>
<dbReference type="InterPro" id="IPR005467">
    <property type="entry name" value="His_kinase_dom"/>
</dbReference>
<keyword evidence="5" id="KW-0997">Cell inner membrane</keyword>
<dbReference type="Proteomes" id="UP001152797">
    <property type="component" value="Unassembled WGS sequence"/>
</dbReference>
<dbReference type="SUPFAM" id="SSF47384">
    <property type="entry name" value="Homodimeric domain of signal transducing histidine kinase"/>
    <property type="match status" value="1"/>
</dbReference>
<dbReference type="InterPro" id="IPR013767">
    <property type="entry name" value="PAS_fold"/>
</dbReference>
<dbReference type="GO" id="GO:0042910">
    <property type="term" value="F:xenobiotic transmembrane transporter activity"/>
    <property type="evidence" value="ECO:0007669"/>
    <property type="project" value="TreeGrafter"/>
</dbReference>
<dbReference type="InterPro" id="IPR058626">
    <property type="entry name" value="MdtA-like_b-barrel"/>
</dbReference>
<feature type="domain" description="Histidine kinase" evidence="14">
    <location>
        <begin position="293"/>
        <end position="489"/>
    </location>
</feature>
<dbReference type="SUPFAM" id="SSF82693">
    <property type="entry name" value="Multidrug efflux transporter AcrB pore domain, PN1, PN2, PC1 and PC2 subdomains"/>
    <property type="match status" value="4"/>
</dbReference>
<dbReference type="NCBIfam" id="TIGR00229">
    <property type="entry name" value="sensory_box"/>
    <property type="match status" value="1"/>
</dbReference>
<dbReference type="InterPro" id="IPR058625">
    <property type="entry name" value="MdtA-like_BSH"/>
</dbReference>
<dbReference type="InterPro" id="IPR000731">
    <property type="entry name" value="SSD"/>
</dbReference>
<dbReference type="Pfam" id="PF00873">
    <property type="entry name" value="ACR_tran"/>
    <property type="match status" value="1"/>
</dbReference>
<dbReference type="Gene3D" id="2.40.30.170">
    <property type="match status" value="1"/>
</dbReference>
<dbReference type="FunFam" id="3.30.70.1430:FF:000001">
    <property type="entry name" value="Efflux pump membrane transporter"/>
    <property type="match status" value="1"/>
</dbReference>
<evidence type="ECO:0000259" key="15">
    <source>
        <dbReference type="PROSITE" id="PS50110"/>
    </source>
</evidence>
<evidence type="ECO:0000259" key="17">
    <source>
        <dbReference type="PROSITE" id="PS50113"/>
    </source>
</evidence>
<evidence type="ECO:0000313" key="21">
    <source>
        <dbReference type="Proteomes" id="UP001152797"/>
    </source>
</evidence>
<evidence type="ECO:0000256" key="1">
    <source>
        <dbReference type="ARBA" id="ARBA00004429"/>
    </source>
</evidence>
<feature type="transmembrane region" description="Helical" evidence="13">
    <location>
        <begin position="1948"/>
        <end position="1969"/>
    </location>
</feature>
<dbReference type="Gene3D" id="3.30.70.1320">
    <property type="entry name" value="Multidrug efflux transporter AcrB pore domain like"/>
    <property type="match status" value="1"/>
</dbReference>
<dbReference type="InterPro" id="IPR004764">
    <property type="entry name" value="MdtF-like"/>
</dbReference>
<keyword evidence="12" id="KW-0175">Coiled coil</keyword>
<dbReference type="NCBIfam" id="TIGR00915">
    <property type="entry name" value="2A0602"/>
    <property type="match status" value="1"/>
</dbReference>